<dbReference type="InterPro" id="IPR038116">
    <property type="entry name" value="TrpR-like_sf"/>
</dbReference>
<dbReference type="Gene3D" id="1.10.1270.10">
    <property type="entry name" value="TrpR-like"/>
    <property type="match status" value="1"/>
</dbReference>
<protein>
    <submittedName>
        <fullName evidence="1">Uncharacterized protein</fullName>
    </submittedName>
</protein>
<dbReference type="GO" id="GO:0043565">
    <property type="term" value="F:sequence-specific DNA binding"/>
    <property type="evidence" value="ECO:0007669"/>
    <property type="project" value="InterPro"/>
</dbReference>
<reference evidence="1 2" key="1">
    <citation type="journal article" date="2015" name="Nature">
        <title>rRNA introns, odd ribosomes, and small enigmatic genomes across a large radiation of phyla.</title>
        <authorList>
            <person name="Brown C.T."/>
            <person name="Hug L.A."/>
            <person name="Thomas B.C."/>
            <person name="Sharon I."/>
            <person name="Castelle C.J."/>
            <person name="Singh A."/>
            <person name="Wilkins M.J."/>
            <person name="Williams K.H."/>
            <person name="Banfield J.F."/>
        </authorList>
    </citation>
    <scope>NUCLEOTIDE SEQUENCE [LARGE SCALE GENOMIC DNA]</scope>
</reference>
<comment type="caution">
    <text evidence="1">The sequence shown here is derived from an EMBL/GenBank/DDBJ whole genome shotgun (WGS) entry which is preliminary data.</text>
</comment>
<dbReference type="AlphaFoldDB" id="A0A0G0IR76"/>
<sequence>MVNISRKRLPDKLLNKIYKLLLYLLRKGGNREDFFVIMNEFFTSKEKILFAKRITIIYLLLKGIAQRNICEILNVSNGTVSKYSLFLTNEKLKLVKVFKGKVVKEKVFETIDNLLADFIIQPGIKVGHWQLYWDHKRRKERLEQYGIEY</sequence>
<gene>
    <name evidence="1" type="ORF">US40_C0001G0008</name>
</gene>
<evidence type="ECO:0000313" key="1">
    <source>
        <dbReference type="EMBL" id="KKQ26659.1"/>
    </source>
</evidence>
<name>A0A0G0IR76_9BACT</name>
<organism evidence="1 2">
    <name type="scientific">Candidatus Roizmanbacteria bacterium GW2011_GWC2_37_13</name>
    <dbReference type="NCBI Taxonomy" id="1618486"/>
    <lineage>
        <taxon>Bacteria</taxon>
        <taxon>Candidatus Roizmaniibacteriota</taxon>
    </lineage>
</organism>
<accession>A0A0G0IR76</accession>
<dbReference type="SUPFAM" id="SSF48295">
    <property type="entry name" value="TrpR-like"/>
    <property type="match status" value="1"/>
</dbReference>
<proteinExistence type="predicted"/>
<dbReference type="EMBL" id="LBSV01000001">
    <property type="protein sequence ID" value="KKQ26659.1"/>
    <property type="molecule type" value="Genomic_DNA"/>
</dbReference>
<evidence type="ECO:0000313" key="2">
    <source>
        <dbReference type="Proteomes" id="UP000034917"/>
    </source>
</evidence>
<dbReference type="InterPro" id="IPR010921">
    <property type="entry name" value="Trp_repressor/repl_initiator"/>
</dbReference>
<dbReference type="Proteomes" id="UP000034917">
    <property type="component" value="Unassembled WGS sequence"/>
</dbReference>